<dbReference type="EMBL" id="RHFK02000022">
    <property type="protein sequence ID" value="TWW55415.1"/>
    <property type="molecule type" value="Genomic_DNA"/>
</dbReference>
<sequence length="219" mass="23590">MDWKRGGGGGGGGGEEEEEERRRVRALHSSRQQKIRLSSARKDQRAKPETLEQKSGNKLASVKLTTSLKHLDRFGEESHLRPLPDVAMTGNCTHECTEFGHSDSCWMPGQPSPTRRASKTAPKLSTFVPYQEMGGQEQLMANGSAKPVTTEDRGTGSGGGGGSKVANMRFMTPYSSAYPGGGDSSGKDCGLEEIPLSQAVEYHSGNTPTGQTSKREIYL</sequence>
<evidence type="ECO:0000256" key="1">
    <source>
        <dbReference type="SAM" id="MobiDB-lite"/>
    </source>
</evidence>
<feature type="region of interest" description="Disordered" evidence="1">
    <location>
        <begin position="198"/>
        <end position="219"/>
    </location>
</feature>
<evidence type="ECO:0008006" key="4">
    <source>
        <dbReference type="Google" id="ProtNLM"/>
    </source>
</evidence>
<evidence type="ECO:0000313" key="2">
    <source>
        <dbReference type="EMBL" id="TWW55415.1"/>
    </source>
</evidence>
<dbReference type="AlphaFoldDB" id="A0A5C6ML93"/>
<accession>A0A5C6ML93</accession>
<organism evidence="2 3">
    <name type="scientific">Takifugu flavidus</name>
    <name type="common">sansaifugu</name>
    <dbReference type="NCBI Taxonomy" id="433684"/>
    <lineage>
        <taxon>Eukaryota</taxon>
        <taxon>Metazoa</taxon>
        <taxon>Chordata</taxon>
        <taxon>Craniata</taxon>
        <taxon>Vertebrata</taxon>
        <taxon>Euteleostomi</taxon>
        <taxon>Actinopterygii</taxon>
        <taxon>Neopterygii</taxon>
        <taxon>Teleostei</taxon>
        <taxon>Neoteleostei</taxon>
        <taxon>Acanthomorphata</taxon>
        <taxon>Eupercaria</taxon>
        <taxon>Tetraodontiformes</taxon>
        <taxon>Tetradontoidea</taxon>
        <taxon>Tetraodontidae</taxon>
        <taxon>Takifugu</taxon>
    </lineage>
</organism>
<feature type="compositionally biased region" description="Gly residues" evidence="1">
    <location>
        <begin position="1"/>
        <end position="13"/>
    </location>
</feature>
<dbReference type="Proteomes" id="UP000324091">
    <property type="component" value="Chromosome 9"/>
</dbReference>
<feature type="compositionally biased region" description="Basic residues" evidence="1">
    <location>
        <begin position="23"/>
        <end position="34"/>
    </location>
</feature>
<protein>
    <recommendedName>
        <fullName evidence="4">Protocadherin-9</fullName>
    </recommendedName>
</protein>
<evidence type="ECO:0000313" key="3">
    <source>
        <dbReference type="Proteomes" id="UP000324091"/>
    </source>
</evidence>
<keyword evidence="3" id="KW-1185">Reference proteome</keyword>
<feature type="region of interest" description="Disordered" evidence="1">
    <location>
        <begin position="1"/>
        <end position="58"/>
    </location>
</feature>
<feature type="region of interest" description="Disordered" evidence="1">
    <location>
        <begin position="145"/>
        <end position="167"/>
    </location>
</feature>
<gene>
    <name evidence="2" type="ORF">D4764_09G0004640</name>
</gene>
<comment type="caution">
    <text evidence="2">The sequence shown here is derived from an EMBL/GenBank/DDBJ whole genome shotgun (WGS) entry which is preliminary data.</text>
</comment>
<proteinExistence type="predicted"/>
<feature type="compositionally biased region" description="Basic and acidic residues" evidence="1">
    <location>
        <begin position="40"/>
        <end position="52"/>
    </location>
</feature>
<name>A0A5C6ML93_9TELE</name>
<reference evidence="2 3" key="1">
    <citation type="submission" date="2019-04" db="EMBL/GenBank/DDBJ databases">
        <title>Chromosome genome assembly for Takifugu flavidus.</title>
        <authorList>
            <person name="Xiao S."/>
        </authorList>
    </citation>
    <scope>NUCLEOTIDE SEQUENCE [LARGE SCALE GENOMIC DNA]</scope>
    <source>
        <strain evidence="2">HTHZ2018</strain>
        <tissue evidence="2">Muscle</tissue>
    </source>
</reference>